<gene>
    <name evidence="1" type="primary">ORF34</name>
</gene>
<sequence length="53" mass="5706">MTSKKESLEEQALKEIALEKEFSGSWGGPEIDADDFPLGSACGLDPEVCESCQ</sequence>
<keyword evidence="2" id="KW-1185">Reference proteome</keyword>
<dbReference type="RefSeq" id="YP_009125602.1">
    <property type="nucleotide sequence ID" value="NC_026599.1"/>
</dbReference>
<dbReference type="Proteomes" id="UP000030227">
    <property type="component" value="Segment"/>
</dbReference>
<evidence type="ECO:0000313" key="1">
    <source>
        <dbReference type="EMBL" id="CEF89749.1"/>
    </source>
</evidence>
<proteinExistence type="predicted"/>
<dbReference type="KEGG" id="vg:23680498"/>
<dbReference type="OrthoDB" id="25295at10239"/>
<evidence type="ECO:0000313" key="2">
    <source>
        <dbReference type="Proteomes" id="UP000030227"/>
    </source>
</evidence>
<dbReference type="EMBL" id="LN610578">
    <property type="protein sequence ID" value="CEF89749.1"/>
    <property type="molecule type" value="Genomic_DNA"/>
</dbReference>
<name>A0A0A1IWQ7_9CAUD</name>
<dbReference type="GeneID" id="23680498"/>
<accession>A0A0A1IWQ7</accession>
<protein>
    <submittedName>
        <fullName evidence="1">Uncharacterized protein</fullName>
    </submittedName>
</protein>
<reference evidence="1 2" key="1">
    <citation type="journal article" date="2015" name="PLoS ONE">
        <title>Investigation of a Large Collection of Pseudomonas aeruginosa Bacteriophages Collected from a Single Environmental Source in Abidjan, Cote d'Ivoire.</title>
        <authorList>
            <person name="Essoh C."/>
            <person name="Latino L."/>
            <person name="Midoux C."/>
            <person name="Blouin Y."/>
            <person name="Loukou G."/>
            <person name="Nguetta S.P."/>
            <person name="Lathro S."/>
            <person name="Cablanmian A."/>
            <person name="Kouassi A.K."/>
            <person name="Vergnaud G."/>
            <person name="Pourcel C."/>
        </authorList>
    </citation>
    <scope>NUCLEOTIDE SEQUENCE [LARGE SCALE GENOMIC DNA]</scope>
    <source>
        <strain evidence="1">Ab22</strain>
    </source>
</reference>
<organism evidence="1 2">
    <name type="scientific">Pseudomonas phage vB_PaeP_C2-10_Ab22</name>
    <dbReference type="NCBI Taxonomy" id="1548906"/>
    <lineage>
        <taxon>Viruses</taxon>
        <taxon>Duplodnaviria</taxon>
        <taxon>Heunggongvirae</taxon>
        <taxon>Uroviricota</taxon>
        <taxon>Caudoviricetes</taxon>
        <taxon>Bruynoghevirus</taxon>
        <taxon>Bruynoghevirus Ab22</taxon>
    </lineage>
</organism>